<sequence>MNAVLEPASKASAVPVAAPEIGTGHGWEGLANALAVDLSEATARAKALADLAVNDLASVGTLLDEASSLLGKIAENIGVRPLTSEITDEAYTAMFRPMAFVQGAAAIAESAKDANLILLPSLRNFHTSLDEIQDSLGDQVLGAMLPSALSTELDKDPPKDAIQVAFGQVEYLLNHAQATEEDHDWSADSDRLIRLAHGLADEAYIRPPTGVDIDRVAFDIAALIRAARLVPGDSESNERRALLVQVEQHLRSITGCIEDCCDPGAPRPPAPSAAAEEASRLADFRECARAACYEIQSLAQAMQTISEQTSAAETHPVVHGVMARIVVLSEIVYHAAQLHGDAPMATLAQLQNGFKGRL</sequence>
<evidence type="ECO:0000313" key="2">
    <source>
        <dbReference type="EMBL" id="MDR6839679.1"/>
    </source>
</evidence>
<keyword evidence="3" id="KW-1185">Reference proteome</keyword>
<evidence type="ECO:0000313" key="4">
    <source>
        <dbReference type="Proteomes" id="UP001253458"/>
    </source>
</evidence>
<dbReference type="EMBL" id="JAVDTS010000011">
    <property type="protein sequence ID" value="MDR6839679.1"/>
    <property type="molecule type" value="Genomic_DNA"/>
</dbReference>
<evidence type="ECO:0000313" key="1">
    <source>
        <dbReference type="EMBL" id="MDR6767697.1"/>
    </source>
</evidence>
<organism evidence="1 4">
    <name type="scientific">Acidovorax delafieldii</name>
    <name type="common">Pseudomonas delafieldii</name>
    <dbReference type="NCBI Taxonomy" id="47920"/>
    <lineage>
        <taxon>Bacteria</taxon>
        <taxon>Pseudomonadati</taxon>
        <taxon>Pseudomonadota</taxon>
        <taxon>Betaproteobacteria</taxon>
        <taxon>Burkholderiales</taxon>
        <taxon>Comamonadaceae</taxon>
        <taxon>Acidovorax</taxon>
    </lineage>
</organism>
<gene>
    <name evidence="1" type="ORF">J2W88_002978</name>
    <name evidence="2" type="ORF">J2W93_004547</name>
</gene>
<name>A0AAJ2C0C8_ACIDE</name>
<reference evidence="1 3" key="1">
    <citation type="submission" date="2023-07" db="EMBL/GenBank/DDBJ databases">
        <title>Sorghum-associated microbial communities from plants grown in Nebraska, USA.</title>
        <authorList>
            <person name="Schachtman D."/>
        </authorList>
    </citation>
    <scope>NUCLEOTIDE SEQUENCE</scope>
    <source>
        <strain evidence="2 3">BE105</strain>
        <strain evidence="1">BE69</strain>
    </source>
</reference>
<accession>A0AAJ2C0C8</accession>
<dbReference type="RefSeq" id="WP_209820672.1">
    <property type="nucleotide sequence ID" value="NZ_JAVDTL010000004.1"/>
</dbReference>
<dbReference type="EMBL" id="JAVDTL010000004">
    <property type="protein sequence ID" value="MDR6767697.1"/>
    <property type="molecule type" value="Genomic_DNA"/>
</dbReference>
<dbReference type="AlphaFoldDB" id="A0AAJ2C0C8"/>
<proteinExistence type="predicted"/>
<evidence type="ECO:0000313" key="3">
    <source>
        <dbReference type="Proteomes" id="UP001249076"/>
    </source>
</evidence>
<protein>
    <submittedName>
        <fullName evidence="1">Uncharacterized protein</fullName>
    </submittedName>
</protein>
<dbReference type="Proteomes" id="UP001249076">
    <property type="component" value="Unassembled WGS sequence"/>
</dbReference>
<comment type="caution">
    <text evidence="1">The sequence shown here is derived from an EMBL/GenBank/DDBJ whole genome shotgun (WGS) entry which is preliminary data.</text>
</comment>
<dbReference type="Proteomes" id="UP001253458">
    <property type="component" value="Unassembled WGS sequence"/>
</dbReference>